<organism evidence="2 3">
    <name type="scientific">Neoasaia chiangmaiensis</name>
    <dbReference type="NCBI Taxonomy" id="320497"/>
    <lineage>
        <taxon>Bacteria</taxon>
        <taxon>Pseudomonadati</taxon>
        <taxon>Pseudomonadota</taxon>
        <taxon>Alphaproteobacteria</taxon>
        <taxon>Acetobacterales</taxon>
        <taxon>Acetobacteraceae</taxon>
        <taxon>Neoasaia</taxon>
    </lineage>
</organism>
<dbReference type="OrthoDB" id="9793741at2"/>
<dbReference type="Proteomes" id="UP000188604">
    <property type="component" value="Chromosome"/>
</dbReference>
<dbReference type="STRING" id="320497.A0U93_01645"/>
<dbReference type="Gene3D" id="6.10.250.2410">
    <property type="match status" value="1"/>
</dbReference>
<evidence type="ECO:0000256" key="1">
    <source>
        <dbReference type="ARBA" id="ARBA00044777"/>
    </source>
</evidence>
<keyword evidence="3" id="KW-1185">Reference proteome</keyword>
<sequence>MTPVVPAAPHLSLDGFEGPLDLLLELARAQKVDLARISILRLVEQYLAVVERARSVKLELAADWLVMAAWLAWLKSRLLLPPENPPDTEAEDATELLHARLAELDRMRAAARWLGDQPRLGDDVRGRGIAEDLTEIDRSGLRVDVSSLIGAYLGIMRRRGRKRQYTPPRIRYWTVTDAAAALRRLLNTSEIVGWHSLTTLVPETEATPPARRAAMAGALVASLEMAKNGELELHQQETFADIMLRRPDINPFVPEDA</sequence>
<dbReference type="KEGG" id="nch:A0U93_01645"/>
<evidence type="ECO:0000313" key="2">
    <source>
        <dbReference type="EMBL" id="AQS86865.1"/>
    </source>
</evidence>
<accession>A0A1U9KM65</accession>
<dbReference type="InterPro" id="IPR003768">
    <property type="entry name" value="ScpA"/>
</dbReference>
<dbReference type="PANTHER" id="PTHR33969:SF2">
    <property type="entry name" value="SEGREGATION AND CONDENSATION PROTEIN A"/>
    <property type="match status" value="1"/>
</dbReference>
<proteinExistence type="predicted"/>
<protein>
    <recommendedName>
        <fullName evidence="1">Segregation and condensation protein A</fullName>
    </recommendedName>
</protein>
<reference evidence="2 3" key="1">
    <citation type="submission" date="2016-03" db="EMBL/GenBank/DDBJ databases">
        <title>Acetic acid bacteria sequencing.</title>
        <authorList>
            <person name="Brandt J."/>
            <person name="Jakob F."/>
            <person name="Vogel R.F."/>
        </authorList>
    </citation>
    <scope>NUCLEOTIDE SEQUENCE [LARGE SCALE GENOMIC DNA]</scope>
    <source>
        <strain evidence="2 3">NBRC 101099</strain>
    </source>
</reference>
<dbReference type="RefSeq" id="WP_077805831.1">
    <property type="nucleotide sequence ID" value="NZ_BJXS01000004.1"/>
</dbReference>
<evidence type="ECO:0000313" key="3">
    <source>
        <dbReference type="Proteomes" id="UP000188604"/>
    </source>
</evidence>
<name>A0A1U9KM65_9PROT</name>
<dbReference type="Pfam" id="PF02616">
    <property type="entry name" value="SMC_ScpA"/>
    <property type="match status" value="1"/>
</dbReference>
<dbReference type="AlphaFoldDB" id="A0A1U9KM65"/>
<dbReference type="EMBL" id="CP014691">
    <property type="protein sequence ID" value="AQS86865.1"/>
    <property type="molecule type" value="Genomic_DNA"/>
</dbReference>
<gene>
    <name evidence="2" type="ORF">A0U93_01645</name>
</gene>
<dbReference type="PANTHER" id="PTHR33969">
    <property type="entry name" value="SEGREGATION AND CONDENSATION PROTEIN A"/>
    <property type="match status" value="1"/>
</dbReference>